<evidence type="ECO:0000256" key="5">
    <source>
        <dbReference type="ARBA" id="ARBA00023277"/>
    </source>
</evidence>
<gene>
    <name evidence="7" type="ORF">Golob_026542</name>
</gene>
<name>A0A7J8LVG4_9ROSI</name>
<reference evidence="7 8" key="1">
    <citation type="journal article" date="2019" name="Genome Biol. Evol.">
        <title>Insights into the evolution of the New World diploid cottons (Gossypium, subgenus Houzingenia) based on genome sequencing.</title>
        <authorList>
            <person name="Grover C.E."/>
            <person name="Arick M.A. 2nd"/>
            <person name="Thrash A."/>
            <person name="Conover J.L."/>
            <person name="Sanders W.S."/>
            <person name="Peterson D.G."/>
            <person name="Frelichowski J.E."/>
            <person name="Scheffler J.A."/>
            <person name="Scheffler B.E."/>
            <person name="Wendel J.F."/>
        </authorList>
    </citation>
    <scope>NUCLEOTIDE SEQUENCE [LARGE SCALE GENOMIC DNA]</scope>
    <source>
        <strain evidence="7">157</strain>
        <tissue evidence="7">Leaf</tissue>
    </source>
</reference>
<dbReference type="PANTHER" id="PTHR31288:SF10">
    <property type="entry name" value="PROTEIN ESMERALDA 1"/>
    <property type="match status" value="1"/>
</dbReference>
<dbReference type="InterPro" id="IPR024709">
    <property type="entry name" value="FucosylTrfase_pln"/>
</dbReference>
<protein>
    <recommendedName>
        <fullName evidence="6">O-fucosyltransferase family protein</fullName>
    </recommendedName>
</protein>
<accession>A0A7J8LVG4</accession>
<dbReference type="PANTHER" id="PTHR31288">
    <property type="entry name" value="O-FUCOSYLTRANSFERASE FAMILY PROTEIN"/>
    <property type="match status" value="1"/>
</dbReference>
<dbReference type="Proteomes" id="UP000593572">
    <property type="component" value="Unassembled WGS sequence"/>
</dbReference>
<dbReference type="AlphaFoldDB" id="A0A7J8LVG4"/>
<evidence type="ECO:0000313" key="8">
    <source>
        <dbReference type="Proteomes" id="UP000593572"/>
    </source>
</evidence>
<sequence length="318" mass="36212">MERFDNNLTNVYNFRIKAWSSIQYYKDVVLPKLLEEKIIRISPFANRLSFDAPPAVQRLRCLANYEALRFSSPILSLGETLVARMKELSANSGGKYVSVHLRFEEVSVVMIIKRITARTVGSHRFPLDMVAFSCCVFDGGEQEKEDMKKARERGWKGKFTKPGRVIRPGAIRINGKCPLTPLEDGNSIIDSHPKSKDNFVGVRLEWMAAIDYTVCLHSEVFVTTQGGNFPHFLMGHRRYLHGGHSKTIRPDKRKLALLFDNPNIGWKSFKRQMLNMRSHSDSKGFELKRPSDSIYTFPCPDCMCHTNKSADSRSSSAT</sequence>
<keyword evidence="5" id="KW-0119">Carbohydrate metabolism</keyword>
<proteinExistence type="inferred from homology"/>
<dbReference type="GO" id="GO:0016757">
    <property type="term" value="F:glycosyltransferase activity"/>
    <property type="evidence" value="ECO:0007669"/>
    <property type="project" value="UniProtKB-KW"/>
</dbReference>
<organism evidence="7 8">
    <name type="scientific">Gossypium lobatum</name>
    <dbReference type="NCBI Taxonomy" id="34289"/>
    <lineage>
        <taxon>Eukaryota</taxon>
        <taxon>Viridiplantae</taxon>
        <taxon>Streptophyta</taxon>
        <taxon>Embryophyta</taxon>
        <taxon>Tracheophyta</taxon>
        <taxon>Spermatophyta</taxon>
        <taxon>Magnoliopsida</taxon>
        <taxon>eudicotyledons</taxon>
        <taxon>Gunneridae</taxon>
        <taxon>Pentapetalae</taxon>
        <taxon>rosids</taxon>
        <taxon>malvids</taxon>
        <taxon>Malvales</taxon>
        <taxon>Malvaceae</taxon>
        <taxon>Malvoideae</taxon>
        <taxon>Gossypium</taxon>
    </lineage>
</organism>
<dbReference type="GO" id="GO:0006004">
    <property type="term" value="P:fucose metabolic process"/>
    <property type="evidence" value="ECO:0007669"/>
    <property type="project" value="UniProtKB-KW"/>
</dbReference>
<keyword evidence="3" id="KW-0808">Transferase</keyword>
<dbReference type="InterPro" id="IPR019378">
    <property type="entry name" value="GDP-Fuc_O-FucTrfase"/>
</dbReference>
<comment type="caution">
    <text evidence="7">The sequence shown here is derived from an EMBL/GenBank/DDBJ whole genome shotgun (WGS) entry which is preliminary data.</text>
</comment>
<keyword evidence="4" id="KW-0294">Fucose metabolism</keyword>
<evidence type="ECO:0000256" key="6">
    <source>
        <dbReference type="ARBA" id="ARBA00030350"/>
    </source>
</evidence>
<dbReference type="Pfam" id="PF10250">
    <property type="entry name" value="O-FucT"/>
    <property type="match status" value="2"/>
</dbReference>
<evidence type="ECO:0000256" key="4">
    <source>
        <dbReference type="ARBA" id="ARBA00023253"/>
    </source>
</evidence>
<evidence type="ECO:0000256" key="1">
    <source>
        <dbReference type="ARBA" id="ARBA00007737"/>
    </source>
</evidence>
<evidence type="ECO:0000256" key="2">
    <source>
        <dbReference type="ARBA" id="ARBA00022676"/>
    </source>
</evidence>
<dbReference type="EMBL" id="JABEZX010000005">
    <property type="protein sequence ID" value="MBA0556439.1"/>
    <property type="molecule type" value="Genomic_DNA"/>
</dbReference>
<keyword evidence="8" id="KW-1185">Reference proteome</keyword>
<keyword evidence="2" id="KW-0328">Glycosyltransferase</keyword>
<comment type="similarity">
    <text evidence="1">Belongs to the glycosyltransferase GT106 family.</text>
</comment>
<evidence type="ECO:0000313" key="7">
    <source>
        <dbReference type="EMBL" id="MBA0556439.1"/>
    </source>
</evidence>
<evidence type="ECO:0000256" key="3">
    <source>
        <dbReference type="ARBA" id="ARBA00022679"/>
    </source>
</evidence>